<reference evidence="11" key="1">
    <citation type="submission" date="2016-11" db="UniProtKB">
        <authorList>
            <consortium name="WormBaseParasite"/>
        </authorList>
    </citation>
    <scope>IDENTIFICATION</scope>
</reference>
<feature type="domain" description="ELP1 three-helical bundle" evidence="9">
    <location>
        <begin position="798"/>
        <end position="886"/>
    </location>
</feature>
<dbReference type="InterPro" id="IPR056167">
    <property type="entry name" value="A-sol_ELP1"/>
</dbReference>
<dbReference type="UniPathway" id="UPA00988"/>
<evidence type="ECO:0000259" key="7">
    <source>
        <dbReference type="Pfam" id="PF05154"/>
    </source>
</evidence>
<proteinExistence type="predicted"/>
<evidence type="ECO:0000256" key="2">
    <source>
        <dbReference type="ARBA" id="ARBA00022692"/>
    </source>
</evidence>
<protein>
    <submittedName>
        <fullName evidence="11">Dolichyl-diphosphooligosaccharide--protein glycosyltransferase subunit KCP2</fullName>
    </submittedName>
</protein>
<evidence type="ECO:0000259" key="6">
    <source>
        <dbReference type="Pfam" id="PF04762"/>
    </source>
</evidence>
<feature type="transmembrane region" description="Helical" evidence="5">
    <location>
        <begin position="1147"/>
        <end position="1163"/>
    </location>
</feature>
<feature type="domain" description="TM2" evidence="7">
    <location>
        <begin position="1175"/>
        <end position="1220"/>
    </location>
</feature>
<dbReference type="Pfam" id="PF23936">
    <property type="entry name" value="HB_ELP1"/>
    <property type="match status" value="1"/>
</dbReference>
<accession>A0A1I7XI19</accession>
<comment type="subcellular location">
    <subcellularLocation>
        <location evidence="1">Membrane</location>
        <topology evidence="1">Multi-pass membrane protein</topology>
    </subcellularLocation>
</comment>
<dbReference type="Proteomes" id="UP000095283">
    <property type="component" value="Unplaced"/>
</dbReference>
<keyword evidence="3 5" id="KW-1133">Transmembrane helix</keyword>
<dbReference type="InterPro" id="IPR056169">
    <property type="entry name" value="HB_ELP1"/>
</dbReference>
<dbReference type="GO" id="GO:0002926">
    <property type="term" value="P:tRNA wobble base 5-methoxycarbonylmethyl-2-thiouridinylation"/>
    <property type="evidence" value="ECO:0007669"/>
    <property type="project" value="TreeGrafter"/>
</dbReference>
<dbReference type="GO" id="GO:0016020">
    <property type="term" value="C:membrane"/>
    <property type="evidence" value="ECO:0007669"/>
    <property type="project" value="UniProtKB-SubCell"/>
</dbReference>
<evidence type="ECO:0000256" key="3">
    <source>
        <dbReference type="ARBA" id="ARBA00022989"/>
    </source>
</evidence>
<dbReference type="InterPro" id="IPR056164">
    <property type="entry name" value="Beta-prop_ELP1_1st"/>
</dbReference>
<evidence type="ECO:0000313" key="11">
    <source>
        <dbReference type="WBParaSite" id="Hba_16969"/>
    </source>
</evidence>
<feature type="transmembrane region" description="Helical" evidence="5">
    <location>
        <begin position="1206"/>
        <end position="1227"/>
    </location>
</feature>
<dbReference type="InterPro" id="IPR007829">
    <property type="entry name" value="TM2"/>
</dbReference>
<dbReference type="InterPro" id="IPR018614">
    <property type="entry name" value="KRTCAP2"/>
</dbReference>
<dbReference type="PANTHER" id="PTHR12747:SF0">
    <property type="entry name" value="ELONGATOR COMPLEX PROTEIN 1"/>
    <property type="match status" value="1"/>
</dbReference>
<feature type="transmembrane region" description="Helical" evidence="5">
    <location>
        <begin position="888"/>
        <end position="906"/>
    </location>
</feature>
<sequence length="1236" mass="140800">MSLVFRELNSLVQGKDELVTVGWGSKETQFQGSAGKASREEKLDVSKVAYESDSRKTHIKWRSDAQFVVISFFDKNTGERKMSVFDRNGDFISRIKNESSIEEWFAIRPTGNYIATTRKNNDLSRSIVFFERNGEKRYETITLSSAGQVIGLDWDMEAYCLAILLRYTEYDEIEIWTVSNYDWTRKWTTRFFSRVIDWNWDSEKGRHLDVISNNGVICQLSFDLVYCVQNSKAVVQASGEIRFTNLNRLLIPPPMCEYSIPVKGASHAMAFDGNRLALIFSDWSMQTFKVNPTTEILELDIATPISVLPGTRFISSMSWADNNLIMVSYGDAITIDSLNMDGQVVSIYQSNNPIVWLGLNPITKRINYATSEGNFFEIKEGCGIKMFTLEPCDSYDIKYFGKISNSHIAERAVELGSRLVSSSLVESNVVMQMPRGNLEVIYPRPFIIRNLKYLMDSQQYIEALKIMKKHRIDMNFLVDHDPRVRCISTFDNLFVYFLFKCEKIMTFEKLKLHFQTFFNNARHFIMSANDPDLINLFIVSLSNEKSELCDKSDPIYDKVLRVSELIANEVLSLTIESRLQMFTVLLSALLKIDPPRIEQSLKYIKQHTDQSIVFMKKFLSLLFVLYNYKADFLSEEFTLFKWVNIKQVAEVSNRDPKEYIPLLNELKDDICNLYASHLERKGVWMEAAILFEKANNHDKVLQCLELARNVDTYIHRAQKFGRLLDTTQSTVLKMAVVLKGSGNWLEAAKALEFAGAPISEIIDAYSKANKWSKAVDIVDAVGLWTECGQLSKDGFILRYSLVERAGYLLEDIDTQNRDIETYSIRLETVRSIKNEKISNLKEGLLTNRDLEDIDAFSDATSALSILSSKSGSSKISTTSAMRKRKQVVLYYLFYYLFVFVFIPGEMHELLPSLVRLNEIDLATKVQRNLIKLVHNAQLRIHQIWPQKLQPRDLPGPLSALYSINGTFCFPDGGGMPSSVILGMTNHLRSAFISFTVAFSLILAAQIFKVFIHRIAATICIFTSGTLLYFLAGISQSKYSTQQHCAQSNTFPKKHCTLDASCLSCRFPDDCIMGEILRINCTSIKECGSNQISTRRMVLCRYCWQTEPSEYSCSPRTNCSTTATGLVTTKCTVHPSTICKGHRTFNKRVRYVNIIFFSSIFMIYSDRCNWSSGISWAKTMLLSVTLGGFGADRFYLGLWKSAIGKLFSFGGLGIWTIVDVVLVASGYIRPADGSMFM</sequence>
<keyword evidence="4 5" id="KW-0472">Membrane</keyword>
<evidence type="ECO:0000256" key="1">
    <source>
        <dbReference type="ARBA" id="ARBA00004141"/>
    </source>
</evidence>
<keyword evidence="10" id="KW-1185">Reference proteome</keyword>
<evidence type="ECO:0000256" key="5">
    <source>
        <dbReference type="SAM" id="Phobius"/>
    </source>
</evidence>
<feature type="domain" description="ELP1 first N-terminal beta-propeller" evidence="6">
    <location>
        <begin position="9"/>
        <end position="186"/>
    </location>
</feature>
<dbReference type="SUPFAM" id="SSF82171">
    <property type="entry name" value="DPP6 N-terminal domain-like"/>
    <property type="match status" value="1"/>
</dbReference>
<evidence type="ECO:0000256" key="4">
    <source>
        <dbReference type="ARBA" id="ARBA00023136"/>
    </source>
</evidence>
<feature type="transmembrane region" description="Helical" evidence="5">
    <location>
        <begin position="1013"/>
        <end position="1031"/>
    </location>
</feature>
<evidence type="ECO:0000259" key="8">
    <source>
        <dbReference type="Pfam" id="PF23925"/>
    </source>
</evidence>
<feature type="transmembrane region" description="Helical" evidence="5">
    <location>
        <begin position="990"/>
        <end position="1007"/>
    </location>
</feature>
<name>A0A1I7XI19_HETBA</name>
<feature type="domain" description="ELP1 alpha-solenoid" evidence="8">
    <location>
        <begin position="515"/>
        <end position="666"/>
    </location>
</feature>
<feature type="domain" description="ELP1 alpha-solenoid" evidence="8">
    <location>
        <begin position="444"/>
        <end position="484"/>
    </location>
</feature>
<dbReference type="GO" id="GO:0000049">
    <property type="term" value="F:tRNA binding"/>
    <property type="evidence" value="ECO:0007669"/>
    <property type="project" value="TreeGrafter"/>
</dbReference>
<evidence type="ECO:0000259" key="9">
    <source>
        <dbReference type="Pfam" id="PF23936"/>
    </source>
</evidence>
<dbReference type="PANTHER" id="PTHR12747">
    <property type="entry name" value="ELONGATOR COMPLEX PROTEIN 1"/>
    <property type="match status" value="1"/>
</dbReference>
<dbReference type="Pfam" id="PF09775">
    <property type="entry name" value="Keratin_assoc"/>
    <property type="match status" value="1"/>
</dbReference>
<evidence type="ECO:0000313" key="10">
    <source>
        <dbReference type="Proteomes" id="UP000095283"/>
    </source>
</evidence>
<dbReference type="Pfam" id="PF23925">
    <property type="entry name" value="A-sol_ELP1"/>
    <property type="match status" value="2"/>
</dbReference>
<dbReference type="GO" id="GO:0033588">
    <property type="term" value="C:elongator holoenzyme complex"/>
    <property type="evidence" value="ECO:0007669"/>
    <property type="project" value="InterPro"/>
</dbReference>
<dbReference type="GO" id="GO:0005829">
    <property type="term" value="C:cytosol"/>
    <property type="evidence" value="ECO:0007669"/>
    <property type="project" value="TreeGrafter"/>
</dbReference>
<keyword evidence="2 5" id="KW-0812">Transmembrane</keyword>
<dbReference type="AlphaFoldDB" id="A0A1I7XI19"/>
<organism evidence="10 11">
    <name type="scientific">Heterorhabditis bacteriophora</name>
    <name type="common">Entomopathogenic nematode worm</name>
    <dbReference type="NCBI Taxonomy" id="37862"/>
    <lineage>
        <taxon>Eukaryota</taxon>
        <taxon>Metazoa</taxon>
        <taxon>Ecdysozoa</taxon>
        <taxon>Nematoda</taxon>
        <taxon>Chromadorea</taxon>
        <taxon>Rhabditida</taxon>
        <taxon>Rhabditina</taxon>
        <taxon>Rhabditomorpha</taxon>
        <taxon>Strongyloidea</taxon>
        <taxon>Heterorhabditidae</taxon>
        <taxon>Heterorhabditis</taxon>
    </lineage>
</organism>
<feature type="transmembrane region" description="Helical" evidence="5">
    <location>
        <begin position="1175"/>
        <end position="1194"/>
    </location>
</feature>
<dbReference type="WBParaSite" id="Hba_16969">
    <property type="protein sequence ID" value="Hba_16969"/>
    <property type="gene ID" value="Hba_16969"/>
</dbReference>
<dbReference type="Pfam" id="PF05154">
    <property type="entry name" value="TM2"/>
    <property type="match status" value="1"/>
</dbReference>
<dbReference type="Pfam" id="PF04762">
    <property type="entry name" value="Beta-prop_ELP1_1st"/>
    <property type="match status" value="1"/>
</dbReference>
<dbReference type="InterPro" id="IPR006849">
    <property type="entry name" value="Elp1"/>
</dbReference>